<evidence type="ECO:0000256" key="1">
    <source>
        <dbReference type="ARBA" id="ARBA00023015"/>
    </source>
</evidence>
<keyword evidence="1" id="KW-0805">Transcription regulation</keyword>
<evidence type="ECO:0000259" key="4">
    <source>
        <dbReference type="PROSITE" id="PS01124"/>
    </source>
</evidence>
<keyword evidence="2" id="KW-0238">DNA-binding</keyword>
<dbReference type="SUPFAM" id="SSF46689">
    <property type="entry name" value="Homeodomain-like"/>
    <property type="match status" value="2"/>
</dbReference>
<dbReference type="PANTHER" id="PTHR47504:SF5">
    <property type="entry name" value="RIGHT ORIGIN-BINDING PROTEIN"/>
    <property type="match status" value="1"/>
</dbReference>
<dbReference type="PROSITE" id="PS01124">
    <property type="entry name" value="HTH_ARAC_FAMILY_2"/>
    <property type="match status" value="1"/>
</dbReference>
<feature type="domain" description="HTH araC/xylS-type" evidence="4">
    <location>
        <begin position="1"/>
        <end position="97"/>
    </location>
</feature>
<dbReference type="Proteomes" id="UP000254000">
    <property type="component" value="Unassembled WGS sequence"/>
</dbReference>
<comment type="caution">
    <text evidence="5">The sequence shown here is derived from an EMBL/GenBank/DDBJ whole genome shotgun (WGS) entry which is preliminary data.</text>
</comment>
<dbReference type="InterPro" id="IPR018060">
    <property type="entry name" value="HTH_AraC"/>
</dbReference>
<name>A0A369M4H6_9ACTN</name>
<dbReference type="InterPro" id="IPR009057">
    <property type="entry name" value="Homeodomain-like_sf"/>
</dbReference>
<keyword evidence="3" id="KW-0804">Transcription</keyword>
<dbReference type="AlphaFoldDB" id="A0A369M4H6"/>
<gene>
    <name evidence="5" type="ORF">C1877_08085</name>
</gene>
<evidence type="ECO:0000313" key="6">
    <source>
        <dbReference type="Proteomes" id="UP000254000"/>
    </source>
</evidence>
<organism evidence="5 6">
    <name type="scientific">Gordonibacter pamelaeae</name>
    <dbReference type="NCBI Taxonomy" id="471189"/>
    <lineage>
        <taxon>Bacteria</taxon>
        <taxon>Bacillati</taxon>
        <taxon>Actinomycetota</taxon>
        <taxon>Coriobacteriia</taxon>
        <taxon>Eggerthellales</taxon>
        <taxon>Eggerthellaceae</taxon>
        <taxon>Gordonibacter</taxon>
    </lineage>
</organism>
<dbReference type="GO" id="GO:0003700">
    <property type="term" value="F:DNA-binding transcription factor activity"/>
    <property type="evidence" value="ECO:0007669"/>
    <property type="project" value="InterPro"/>
</dbReference>
<evidence type="ECO:0000256" key="3">
    <source>
        <dbReference type="ARBA" id="ARBA00023163"/>
    </source>
</evidence>
<dbReference type="OrthoDB" id="2039152at2"/>
<evidence type="ECO:0000313" key="5">
    <source>
        <dbReference type="EMBL" id="RDB65375.1"/>
    </source>
</evidence>
<dbReference type="SMART" id="SM00342">
    <property type="entry name" value="HTH_ARAC"/>
    <property type="match status" value="1"/>
</dbReference>
<dbReference type="InterPro" id="IPR050959">
    <property type="entry name" value="MarA-like"/>
</dbReference>
<dbReference type="PROSITE" id="PS00041">
    <property type="entry name" value="HTH_ARAC_FAMILY_1"/>
    <property type="match status" value="1"/>
</dbReference>
<dbReference type="Pfam" id="PF12833">
    <property type="entry name" value="HTH_18"/>
    <property type="match status" value="1"/>
</dbReference>
<evidence type="ECO:0000256" key="2">
    <source>
        <dbReference type="ARBA" id="ARBA00023125"/>
    </source>
</evidence>
<accession>A0A369M4H6</accession>
<dbReference type="EMBL" id="PPTS01000004">
    <property type="protein sequence ID" value="RDB65375.1"/>
    <property type="molecule type" value="Genomic_DNA"/>
</dbReference>
<protein>
    <submittedName>
        <fullName evidence="5">AraC family transcriptional regulator</fullName>
    </submittedName>
</protein>
<dbReference type="InterPro" id="IPR018062">
    <property type="entry name" value="HTH_AraC-typ_CS"/>
</dbReference>
<sequence>MQDYLEEHVEDEVTLEDLAAVSLFSPWHSYRLFRRLTGMTPADYQRRMRLTHSAARLREEGRRVADVAFESGFGSVDGYQRAFRREFGCNPGSYAADPVPIGLFVPYGVKFDELRRAHVPAPANAARNVLVQTIEKPARRVVLKRGVSAHDYFSYGEEVGCQVWGLITSMEQLGGEPVSLWLPPRFRPAGTSVYVQGAEMPAGFEGPVPNGFDVVDLPAATYLSFQGEPFREEDFVDAVESVQRAMDRYDPAAIGYAWDDDYPRVQYEPDPAAGYREMRAVRPLATGERPACAAPTGPAPAPSA</sequence>
<dbReference type="Gene3D" id="1.10.10.60">
    <property type="entry name" value="Homeodomain-like"/>
    <property type="match status" value="2"/>
</dbReference>
<dbReference type="PANTHER" id="PTHR47504">
    <property type="entry name" value="RIGHT ORIGIN-BINDING PROTEIN"/>
    <property type="match status" value="1"/>
</dbReference>
<dbReference type="GO" id="GO:0043565">
    <property type="term" value="F:sequence-specific DNA binding"/>
    <property type="evidence" value="ECO:0007669"/>
    <property type="project" value="InterPro"/>
</dbReference>
<keyword evidence="6" id="KW-1185">Reference proteome</keyword>
<reference evidence="5 6" key="1">
    <citation type="journal article" date="2018" name="Elife">
        <title>Discovery and characterization of a prevalent human gut bacterial enzyme sufficient for the inactivation of a family of plant toxins.</title>
        <authorList>
            <person name="Koppel N."/>
            <person name="Bisanz J.E."/>
            <person name="Pandelia M.E."/>
            <person name="Turnbaugh P.J."/>
            <person name="Balskus E.P."/>
        </authorList>
    </citation>
    <scope>NUCLEOTIDE SEQUENCE [LARGE SCALE GENOMIC DNA]</scope>
    <source>
        <strain evidence="5 6">3C</strain>
    </source>
</reference>
<proteinExistence type="predicted"/>